<dbReference type="HOGENOM" id="CLU_2628487_0_0_1"/>
<dbReference type="RefSeq" id="XP_008099789.1">
    <property type="nucleotide sequence ID" value="XM_008101598.1"/>
</dbReference>
<gene>
    <name evidence="1" type="ORF">GLRG_10964</name>
</gene>
<dbReference type="GeneID" id="24416329"/>
<feature type="non-terminal residue" evidence="1">
    <location>
        <position position="78"/>
    </location>
</feature>
<dbReference type="VEuPathDB" id="FungiDB:GLRG_10964"/>
<protein>
    <submittedName>
        <fullName evidence="1">Uncharacterized protein</fullName>
    </submittedName>
</protein>
<sequence length="78" mass="9223">MRADEKPLPCLYGCDFAAAVPTRRRSIGQKHRQLEKVVLSSITYRHKFFYKMRHGGDMNKWRNTWNGLANANKSKFHR</sequence>
<accession>E3QY31</accession>
<dbReference type="EMBL" id="GG697400">
    <property type="protein sequence ID" value="EFQ35769.1"/>
    <property type="molecule type" value="Genomic_DNA"/>
</dbReference>
<proteinExistence type="predicted"/>
<evidence type="ECO:0000313" key="1">
    <source>
        <dbReference type="EMBL" id="EFQ35769.1"/>
    </source>
</evidence>
<evidence type="ECO:0000313" key="2">
    <source>
        <dbReference type="Proteomes" id="UP000008782"/>
    </source>
</evidence>
<name>E3QY31_COLGM</name>
<dbReference type="AlphaFoldDB" id="E3QY31"/>
<keyword evidence="2" id="KW-1185">Reference proteome</keyword>
<reference evidence="2" key="1">
    <citation type="journal article" date="2012" name="Nat. Genet.">
        <title>Lifestyle transitions in plant pathogenic Colletotrichum fungi deciphered by genome and transcriptome analyses.</title>
        <authorList>
            <person name="O'Connell R.J."/>
            <person name="Thon M.R."/>
            <person name="Hacquard S."/>
            <person name="Amyotte S.G."/>
            <person name="Kleemann J."/>
            <person name="Torres M.F."/>
            <person name="Damm U."/>
            <person name="Buiate E.A."/>
            <person name="Epstein L."/>
            <person name="Alkan N."/>
            <person name="Altmueller J."/>
            <person name="Alvarado-Balderrama L."/>
            <person name="Bauser C.A."/>
            <person name="Becker C."/>
            <person name="Birren B.W."/>
            <person name="Chen Z."/>
            <person name="Choi J."/>
            <person name="Crouch J.A."/>
            <person name="Duvick J.P."/>
            <person name="Farman M.A."/>
            <person name="Gan P."/>
            <person name="Heiman D."/>
            <person name="Henrissat B."/>
            <person name="Howard R.J."/>
            <person name="Kabbage M."/>
            <person name="Koch C."/>
            <person name="Kracher B."/>
            <person name="Kubo Y."/>
            <person name="Law A.D."/>
            <person name="Lebrun M.-H."/>
            <person name="Lee Y.-H."/>
            <person name="Miyara I."/>
            <person name="Moore N."/>
            <person name="Neumann U."/>
            <person name="Nordstroem K."/>
            <person name="Panaccione D.G."/>
            <person name="Panstruga R."/>
            <person name="Place M."/>
            <person name="Proctor R.H."/>
            <person name="Prusky D."/>
            <person name="Rech G."/>
            <person name="Reinhardt R."/>
            <person name="Rollins J.A."/>
            <person name="Rounsley S."/>
            <person name="Schardl C.L."/>
            <person name="Schwartz D.C."/>
            <person name="Shenoy N."/>
            <person name="Shirasu K."/>
            <person name="Sikhakolli U.R."/>
            <person name="Stueber K."/>
            <person name="Sukno S.A."/>
            <person name="Sweigard J.A."/>
            <person name="Takano Y."/>
            <person name="Takahara H."/>
            <person name="Trail F."/>
            <person name="van der Does H.C."/>
            <person name="Voll L.M."/>
            <person name="Will I."/>
            <person name="Young S."/>
            <person name="Zeng Q."/>
            <person name="Zhang J."/>
            <person name="Zhou S."/>
            <person name="Dickman M.B."/>
            <person name="Schulze-Lefert P."/>
            <person name="Ver Loren van Themaat E."/>
            <person name="Ma L.-J."/>
            <person name="Vaillancourt L.J."/>
        </authorList>
    </citation>
    <scope>NUCLEOTIDE SEQUENCE [LARGE SCALE GENOMIC DNA]</scope>
    <source>
        <strain evidence="2">M1.001 / M2 / FGSC 10212</strain>
    </source>
</reference>
<dbReference type="Proteomes" id="UP000008782">
    <property type="component" value="Unassembled WGS sequence"/>
</dbReference>
<organism evidence="2">
    <name type="scientific">Colletotrichum graminicola (strain M1.001 / M2 / FGSC 10212)</name>
    <name type="common">Maize anthracnose fungus</name>
    <name type="synonym">Glomerella graminicola</name>
    <dbReference type="NCBI Taxonomy" id="645133"/>
    <lineage>
        <taxon>Eukaryota</taxon>
        <taxon>Fungi</taxon>
        <taxon>Dikarya</taxon>
        <taxon>Ascomycota</taxon>
        <taxon>Pezizomycotina</taxon>
        <taxon>Sordariomycetes</taxon>
        <taxon>Hypocreomycetidae</taxon>
        <taxon>Glomerellales</taxon>
        <taxon>Glomerellaceae</taxon>
        <taxon>Colletotrichum</taxon>
        <taxon>Colletotrichum graminicola species complex</taxon>
    </lineage>
</organism>